<proteinExistence type="predicted"/>
<dbReference type="InterPro" id="IPR013087">
    <property type="entry name" value="Znf_C2H2_type"/>
</dbReference>
<dbReference type="SUPFAM" id="SSF57667">
    <property type="entry name" value="beta-beta-alpha zinc fingers"/>
    <property type="match status" value="1"/>
</dbReference>
<evidence type="ECO:0000313" key="9">
    <source>
        <dbReference type="Proteomes" id="UP000580250"/>
    </source>
</evidence>
<keyword evidence="6" id="KW-0732">Signal</keyword>
<evidence type="ECO:0000256" key="3">
    <source>
        <dbReference type="ARBA" id="ARBA00022771"/>
    </source>
</evidence>
<comment type="caution">
    <text evidence="8">The sequence shown here is derived from an EMBL/GenBank/DDBJ whole genome shotgun (WGS) entry which is preliminary data.</text>
</comment>
<evidence type="ECO:0000256" key="1">
    <source>
        <dbReference type="ARBA" id="ARBA00022723"/>
    </source>
</evidence>
<dbReference type="EMBL" id="CAJEWN010000427">
    <property type="protein sequence ID" value="CAD2182312.1"/>
    <property type="molecule type" value="Genomic_DNA"/>
</dbReference>
<feature type="domain" description="C2H2-type" evidence="7">
    <location>
        <begin position="74"/>
        <end position="101"/>
    </location>
</feature>
<evidence type="ECO:0000256" key="6">
    <source>
        <dbReference type="SAM" id="SignalP"/>
    </source>
</evidence>
<evidence type="ECO:0000259" key="7">
    <source>
        <dbReference type="PROSITE" id="PS50157"/>
    </source>
</evidence>
<sequence>MFKKFNSIVILFFILKNYSEGAPKKRKGETSGQQPQEWKCEWFGCIYRFDNEGVFDLHVKQHARTAQDFICRWSNCDRNGRPFKRTSNIVEHTAVHTKVKPYVCTHVNDGVHCSESFGLLSNCNRHHRKVHPHCNKDCCKHLTEGQQQQFDHPHHGGHQLPTNVEHQGNEGEYVNEDLDLTLRL</sequence>
<dbReference type="SMART" id="SM00355">
    <property type="entry name" value="ZnF_C2H2"/>
    <property type="match status" value="3"/>
</dbReference>
<dbReference type="GO" id="GO:0008270">
    <property type="term" value="F:zinc ion binding"/>
    <property type="evidence" value="ECO:0007669"/>
    <property type="project" value="UniProtKB-KW"/>
</dbReference>
<feature type="signal peptide" evidence="6">
    <location>
        <begin position="1"/>
        <end position="21"/>
    </location>
</feature>
<accession>A0A6V7W5J5</accession>
<dbReference type="OrthoDB" id="5862433at2759"/>
<evidence type="ECO:0000256" key="4">
    <source>
        <dbReference type="ARBA" id="ARBA00022833"/>
    </source>
</evidence>
<dbReference type="AlphaFoldDB" id="A0A6V7W5J5"/>
<dbReference type="Pfam" id="PF23561">
    <property type="entry name" value="zf-C2H2_15"/>
    <property type="match status" value="1"/>
</dbReference>
<dbReference type="Proteomes" id="UP000580250">
    <property type="component" value="Unassembled WGS sequence"/>
</dbReference>
<keyword evidence="2" id="KW-0677">Repeat</keyword>
<keyword evidence="3 5" id="KW-0863">Zinc-finger</keyword>
<feature type="chain" id="PRO_5028466204" description="C2H2-type domain-containing protein" evidence="6">
    <location>
        <begin position="22"/>
        <end position="184"/>
    </location>
</feature>
<evidence type="ECO:0000313" key="8">
    <source>
        <dbReference type="EMBL" id="CAD2182312.1"/>
    </source>
</evidence>
<organism evidence="8 9">
    <name type="scientific">Meloidogyne enterolobii</name>
    <name type="common">Root-knot nematode worm</name>
    <name type="synonym">Meloidogyne mayaguensis</name>
    <dbReference type="NCBI Taxonomy" id="390850"/>
    <lineage>
        <taxon>Eukaryota</taxon>
        <taxon>Metazoa</taxon>
        <taxon>Ecdysozoa</taxon>
        <taxon>Nematoda</taxon>
        <taxon>Chromadorea</taxon>
        <taxon>Rhabditida</taxon>
        <taxon>Tylenchina</taxon>
        <taxon>Tylenchomorpha</taxon>
        <taxon>Tylenchoidea</taxon>
        <taxon>Meloidogynidae</taxon>
        <taxon>Meloidogyninae</taxon>
        <taxon>Meloidogyne</taxon>
    </lineage>
</organism>
<protein>
    <recommendedName>
        <fullName evidence="7">C2H2-type domain-containing protein</fullName>
    </recommendedName>
</protein>
<dbReference type="Gene3D" id="3.30.160.60">
    <property type="entry name" value="Classic Zinc Finger"/>
    <property type="match status" value="1"/>
</dbReference>
<evidence type="ECO:0000256" key="2">
    <source>
        <dbReference type="ARBA" id="ARBA00022737"/>
    </source>
</evidence>
<keyword evidence="1" id="KW-0479">Metal-binding</keyword>
<evidence type="ECO:0000256" key="5">
    <source>
        <dbReference type="PROSITE-ProRule" id="PRU00042"/>
    </source>
</evidence>
<dbReference type="PROSITE" id="PS00028">
    <property type="entry name" value="ZINC_FINGER_C2H2_1"/>
    <property type="match status" value="1"/>
</dbReference>
<dbReference type="InterPro" id="IPR036236">
    <property type="entry name" value="Znf_C2H2_sf"/>
</dbReference>
<gene>
    <name evidence="8" type="ORF">MENT_LOCUS34518</name>
</gene>
<reference evidence="8 9" key="1">
    <citation type="submission" date="2020-08" db="EMBL/GenBank/DDBJ databases">
        <authorList>
            <person name="Koutsovoulos G."/>
            <person name="Danchin GJ E."/>
        </authorList>
    </citation>
    <scope>NUCLEOTIDE SEQUENCE [LARGE SCALE GENOMIC DNA]</scope>
</reference>
<keyword evidence="4" id="KW-0862">Zinc</keyword>
<dbReference type="PROSITE" id="PS50157">
    <property type="entry name" value="ZINC_FINGER_C2H2_2"/>
    <property type="match status" value="1"/>
</dbReference>
<dbReference type="InterPro" id="IPR056436">
    <property type="entry name" value="Znf-C2H2_ZIC1-5/GLI1-3-like"/>
</dbReference>
<name>A0A6V7W5J5_MELEN</name>